<evidence type="ECO:0000259" key="6">
    <source>
        <dbReference type="PROSITE" id="PS50966"/>
    </source>
</evidence>
<feature type="compositionally biased region" description="Low complexity" evidence="5">
    <location>
        <begin position="278"/>
        <end position="293"/>
    </location>
</feature>
<dbReference type="Proteomes" id="UP000189701">
    <property type="component" value="Unplaced"/>
</dbReference>
<dbReference type="AlphaFoldDB" id="A0A1U7XP35"/>
<dbReference type="eggNOG" id="ENOG502QU1T">
    <property type="taxonomic scope" value="Eukaryota"/>
</dbReference>
<dbReference type="PANTHER" id="PTHR31973">
    <property type="entry name" value="POLYPROTEIN, PUTATIVE-RELATED"/>
    <property type="match status" value="1"/>
</dbReference>
<sequence length="336" mass="38947">MYMLEKEDKEARNWFNDKPPKFWSKSHFRTTTKCDMLLNNICDAFNGTKPILRAREKLILGLLEGIRIYLMKKLNQKREDLLKYQGNLCPRIRKLIEKVKEDSATSIPTWAGKFLFQVKTMYGEQFSVDLSGRTCSCRGWDLTGIPCLHAMSCIFHIRENPENFIHDCYKKTTQMRIYEPVIAPMDGPDMWEPTDLPDVNPPNYEPKKSKLNKNRRKEPDEIEASKRKAVEMKKQRREKKKKQVATSEMHDATKLSKKGKLGRCSKCLQTGHNKTTCKKSSNSPNSTTLPQTTQTTQDWYQNATSPSHPSKQINFESTYWTGHINEPSKLNVCMGL</sequence>
<accession>A0A1U7XP35</accession>
<evidence type="ECO:0000256" key="4">
    <source>
        <dbReference type="PROSITE-ProRule" id="PRU00325"/>
    </source>
</evidence>
<reference evidence="7" key="1">
    <citation type="journal article" date="2013" name="Genome Biol.">
        <title>Reference genomes and transcriptomes of Nicotiana sylvestris and Nicotiana tomentosiformis.</title>
        <authorList>
            <person name="Sierro N."/>
            <person name="Battey J.N."/>
            <person name="Ouadi S."/>
            <person name="Bovet L."/>
            <person name="Goepfert S."/>
            <person name="Bakaher N."/>
            <person name="Peitsch M.C."/>
            <person name="Ivanov N.V."/>
        </authorList>
    </citation>
    <scope>NUCLEOTIDE SEQUENCE [LARGE SCALE GENOMIC DNA]</scope>
</reference>
<keyword evidence="1" id="KW-0479">Metal-binding</keyword>
<evidence type="ECO:0000313" key="7">
    <source>
        <dbReference type="Proteomes" id="UP000189701"/>
    </source>
</evidence>
<dbReference type="InterPro" id="IPR006564">
    <property type="entry name" value="Znf_PMZ"/>
</dbReference>
<dbReference type="Pfam" id="PF04434">
    <property type="entry name" value="SWIM"/>
    <property type="match status" value="1"/>
</dbReference>
<feature type="region of interest" description="Disordered" evidence="5">
    <location>
        <begin position="189"/>
        <end position="257"/>
    </location>
</feature>
<keyword evidence="7" id="KW-1185">Reference proteome</keyword>
<evidence type="ECO:0000256" key="2">
    <source>
        <dbReference type="ARBA" id="ARBA00022771"/>
    </source>
</evidence>
<reference evidence="8" key="2">
    <citation type="submission" date="2025-08" db="UniProtKB">
        <authorList>
            <consortium name="RefSeq"/>
        </authorList>
    </citation>
    <scope>IDENTIFICATION</scope>
    <source>
        <tissue evidence="8">Leaf</tissue>
    </source>
</reference>
<evidence type="ECO:0000256" key="1">
    <source>
        <dbReference type="ARBA" id="ARBA00022723"/>
    </source>
</evidence>
<feature type="domain" description="SWIM-type" evidence="6">
    <location>
        <begin position="126"/>
        <end position="158"/>
    </location>
</feature>
<gene>
    <name evidence="8" type="primary">LOC104240639</name>
</gene>
<protein>
    <submittedName>
        <fullName evidence="8">Uncharacterized protein LOC104240639</fullName>
    </submittedName>
</protein>
<feature type="region of interest" description="Disordered" evidence="5">
    <location>
        <begin position="272"/>
        <end position="293"/>
    </location>
</feature>
<dbReference type="RefSeq" id="XP_009793807.1">
    <property type="nucleotide sequence ID" value="XM_009795505.1"/>
</dbReference>
<evidence type="ECO:0000256" key="5">
    <source>
        <dbReference type="SAM" id="MobiDB-lite"/>
    </source>
</evidence>
<feature type="compositionally biased region" description="Basic and acidic residues" evidence="5">
    <location>
        <begin position="217"/>
        <end position="233"/>
    </location>
</feature>
<dbReference type="GO" id="GO:0008270">
    <property type="term" value="F:zinc ion binding"/>
    <property type="evidence" value="ECO:0007669"/>
    <property type="project" value="UniProtKB-KW"/>
</dbReference>
<dbReference type="PANTHER" id="PTHR31973:SF199">
    <property type="entry name" value="SWIM-TYPE DOMAIN-CONTAINING PROTEIN"/>
    <property type="match status" value="1"/>
</dbReference>
<evidence type="ECO:0000256" key="3">
    <source>
        <dbReference type="ARBA" id="ARBA00022833"/>
    </source>
</evidence>
<proteinExistence type="predicted"/>
<dbReference type="InterPro" id="IPR007527">
    <property type="entry name" value="Znf_SWIM"/>
</dbReference>
<dbReference type="SMART" id="SM00575">
    <property type="entry name" value="ZnF_PMZ"/>
    <property type="match status" value="1"/>
</dbReference>
<evidence type="ECO:0000313" key="8">
    <source>
        <dbReference type="RefSeq" id="XP_009793807.1"/>
    </source>
</evidence>
<keyword evidence="3" id="KW-0862">Zinc</keyword>
<keyword evidence="2 4" id="KW-0863">Zinc-finger</keyword>
<dbReference type="PROSITE" id="PS50966">
    <property type="entry name" value="ZF_SWIM"/>
    <property type="match status" value="1"/>
</dbReference>
<feature type="compositionally biased region" description="Basic residues" evidence="5">
    <location>
        <begin position="234"/>
        <end position="243"/>
    </location>
</feature>
<organism evidence="7 8">
    <name type="scientific">Nicotiana sylvestris</name>
    <name type="common">Wood tobacco</name>
    <name type="synonym">South American tobacco</name>
    <dbReference type="NCBI Taxonomy" id="4096"/>
    <lineage>
        <taxon>Eukaryota</taxon>
        <taxon>Viridiplantae</taxon>
        <taxon>Streptophyta</taxon>
        <taxon>Embryophyta</taxon>
        <taxon>Tracheophyta</taxon>
        <taxon>Spermatophyta</taxon>
        <taxon>Magnoliopsida</taxon>
        <taxon>eudicotyledons</taxon>
        <taxon>Gunneridae</taxon>
        <taxon>Pentapetalae</taxon>
        <taxon>asterids</taxon>
        <taxon>lamiids</taxon>
        <taxon>Solanales</taxon>
        <taxon>Solanaceae</taxon>
        <taxon>Nicotianoideae</taxon>
        <taxon>Nicotianeae</taxon>
        <taxon>Nicotiana</taxon>
    </lineage>
</organism>
<name>A0A1U7XP35_NICSY</name>
<dbReference type="OrthoDB" id="1303499at2759"/>